<feature type="binding site" evidence="9">
    <location>
        <position position="271"/>
    </location>
    <ligand>
        <name>[4Fe-4S] cluster</name>
        <dbReference type="ChEBI" id="CHEBI:49883"/>
        <label>1</label>
    </ligand>
</feature>
<reference evidence="11 12" key="1">
    <citation type="submission" date="2019-04" db="EMBL/GenBank/DDBJ databases">
        <title>Genome of a novel bacterium Candidatus Jettenia ecosi reconstructed from metagenome of an anammox bioreactor.</title>
        <authorList>
            <person name="Mardanov A.V."/>
            <person name="Beletsky A.V."/>
            <person name="Ravin N.V."/>
            <person name="Botchkova E.A."/>
            <person name="Litti Y.V."/>
            <person name="Nozhevnikova A.N."/>
        </authorList>
    </citation>
    <scope>NUCLEOTIDE SEQUENCE [LARGE SCALE GENOMIC DNA]</scope>
    <source>
        <strain evidence="11">J2</strain>
    </source>
</reference>
<evidence type="ECO:0000256" key="3">
    <source>
        <dbReference type="ARBA" id="ARBA00022679"/>
    </source>
</evidence>
<dbReference type="NCBIfam" id="TIGR00510">
    <property type="entry name" value="lipA"/>
    <property type="match status" value="1"/>
</dbReference>
<comment type="function">
    <text evidence="9">Catalyzes the radical-mediated insertion of two sulfur atoms into the C-6 and C-8 positions of the octanoyl moiety bound to the lipoyl domains of lipoate-dependent enzymes, thereby converting the octanoylated domains into lipoylated derivatives.</text>
</comment>
<dbReference type="UniPathway" id="UPA00538">
    <property type="reaction ID" value="UER00593"/>
</dbReference>
<keyword evidence="7 9" id="KW-0411">Iron-sulfur</keyword>
<dbReference type="SFLD" id="SFLDS00029">
    <property type="entry name" value="Radical_SAM"/>
    <property type="match status" value="1"/>
</dbReference>
<dbReference type="Proteomes" id="UP000319783">
    <property type="component" value="Unassembled WGS sequence"/>
</dbReference>
<keyword evidence="6 9" id="KW-0408">Iron</keyword>
<dbReference type="Gene3D" id="3.20.20.70">
    <property type="entry name" value="Aldolase class I"/>
    <property type="match status" value="1"/>
</dbReference>
<feature type="binding site" evidence="9">
    <location>
        <position position="43"/>
    </location>
    <ligand>
        <name>[4Fe-4S] cluster</name>
        <dbReference type="ChEBI" id="CHEBI:49883"/>
        <label>1</label>
    </ligand>
</feature>
<feature type="binding site" evidence="9">
    <location>
        <position position="32"/>
    </location>
    <ligand>
        <name>[4Fe-4S] cluster</name>
        <dbReference type="ChEBI" id="CHEBI:49883"/>
        <label>1</label>
    </ligand>
</feature>
<feature type="binding site" evidence="9">
    <location>
        <position position="37"/>
    </location>
    <ligand>
        <name>[4Fe-4S] cluster</name>
        <dbReference type="ChEBI" id="CHEBI:49883"/>
        <label>1</label>
    </ligand>
</feature>
<comment type="caution">
    <text evidence="11">The sequence shown here is derived from an EMBL/GenBank/DDBJ whole genome shotgun (WGS) entry which is preliminary data.</text>
</comment>
<comment type="catalytic activity">
    <reaction evidence="8 9">
        <text>[[Fe-S] cluster scaffold protein carrying a second [4Fe-4S](2+) cluster] + N(6)-octanoyl-L-lysyl-[protein] + 2 oxidized [2Fe-2S]-[ferredoxin] + 2 S-adenosyl-L-methionine + 4 H(+) = [[Fe-S] cluster scaffold protein] + N(6)-[(R)-dihydrolipoyl]-L-lysyl-[protein] + 4 Fe(3+) + 2 hydrogen sulfide + 2 5'-deoxyadenosine + 2 L-methionine + 2 reduced [2Fe-2S]-[ferredoxin]</text>
        <dbReference type="Rhea" id="RHEA:16585"/>
        <dbReference type="Rhea" id="RHEA-COMP:9928"/>
        <dbReference type="Rhea" id="RHEA-COMP:10000"/>
        <dbReference type="Rhea" id="RHEA-COMP:10001"/>
        <dbReference type="Rhea" id="RHEA-COMP:10475"/>
        <dbReference type="Rhea" id="RHEA-COMP:14568"/>
        <dbReference type="Rhea" id="RHEA-COMP:14569"/>
        <dbReference type="ChEBI" id="CHEBI:15378"/>
        <dbReference type="ChEBI" id="CHEBI:17319"/>
        <dbReference type="ChEBI" id="CHEBI:29034"/>
        <dbReference type="ChEBI" id="CHEBI:29919"/>
        <dbReference type="ChEBI" id="CHEBI:33722"/>
        <dbReference type="ChEBI" id="CHEBI:33737"/>
        <dbReference type="ChEBI" id="CHEBI:33738"/>
        <dbReference type="ChEBI" id="CHEBI:57844"/>
        <dbReference type="ChEBI" id="CHEBI:59789"/>
        <dbReference type="ChEBI" id="CHEBI:78809"/>
        <dbReference type="ChEBI" id="CHEBI:83100"/>
        <dbReference type="EC" id="2.8.1.8"/>
    </reaction>
</comment>
<dbReference type="GO" id="GO:0009249">
    <property type="term" value="P:protein lipoylation"/>
    <property type="evidence" value="ECO:0007669"/>
    <property type="project" value="UniProtKB-UniRule"/>
</dbReference>
<dbReference type="Pfam" id="PF16881">
    <property type="entry name" value="LIAS_N"/>
    <property type="match status" value="1"/>
</dbReference>
<dbReference type="InterPro" id="IPR003698">
    <property type="entry name" value="Lipoyl_synth"/>
</dbReference>
<keyword evidence="1 9" id="KW-0004">4Fe-4S</keyword>
<evidence type="ECO:0000313" key="12">
    <source>
        <dbReference type="Proteomes" id="UP000319783"/>
    </source>
</evidence>
<dbReference type="SFLD" id="SFLDF00271">
    <property type="entry name" value="lipoyl_synthase"/>
    <property type="match status" value="1"/>
</dbReference>
<evidence type="ECO:0000256" key="4">
    <source>
        <dbReference type="ARBA" id="ARBA00022691"/>
    </source>
</evidence>
<dbReference type="HAMAP" id="MF_00206">
    <property type="entry name" value="Lipoyl_synth"/>
    <property type="match status" value="1"/>
</dbReference>
<dbReference type="EC" id="2.8.1.8" evidence="9"/>
<evidence type="ECO:0000256" key="2">
    <source>
        <dbReference type="ARBA" id="ARBA00022490"/>
    </source>
</evidence>
<dbReference type="InterPro" id="IPR007197">
    <property type="entry name" value="rSAM"/>
</dbReference>
<dbReference type="EMBL" id="SULG01000146">
    <property type="protein sequence ID" value="TLD40008.1"/>
    <property type="molecule type" value="Genomic_DNA"/>
</dbReference>
<feature type="domain" description="Radical SAM core" evidence="10">
    <location>
        <begin position="44"/>
        <end position="260"/>
    </location>
</feature>
<dbReference type="AlphaFoldDB" id="A0A533Q613"/>
<dbReference type="CDD" id="cd01335">
    <property type="entry name" value="Radical_SAM"/>
    <property type="match status" value="1"/>
</dbReference>
<comment type="pathway">
    <text evidence="9">Protein modification; protein lipoylation via endogenous pathway; protein N(6)-(lipoyl)lysine from octanoyl-[acyl-carrier-protein]: step 2/2.</text>
</comment>
<accession>A0A533Q613</accession>
<dbReference type="GO" id="GO:0005737">
    <property type="term" value="C:cytoplasm"/>
    <property type="evidence" value="ECO:0007669"/>
    <property type="project" value="UniProtKB-SubCell"/>
</dbReference>
<evidence type="ECO:0000256" key="5">
    <source>
        <dbReference type="ARBA" id="ARBA00022723"/>
    </source>
</evidence>
<evidence type="ECO:0000256" key="7">
    <source>
        <dbReference type="ARBA" id="ARBA00023014"/>
    </source>
</evidence>
<protein>
    <recommendedName>
        <fullName evidence="9">Lipoyl synthase</fullName>
        <ecNumber evidence="9">2.8.1.8</ecNumber>
    </recommendedName>
    <alternativeName>
        <fullName evidence="9">Lip-syn</fullName>
        <shortName evidence="9">LS</shortName>
    </alternativeName>
    <alternativeName>
        <fullName evidence="9">Lipoate synthase</fullName>
    </alternativeName>
    <alternativeName>
        <fullName evidence="9">Lipoic acid synthase</fullName>
    </alternativeName>
    <alternativeName>
        <fullName evidence="9">Sulfur insertion protein LipA</fullName>
    </alternativeName>
</protein>
<dbReference type="GO" id="GO:0046872">
    <property type="term" value="F:metal ion binding"/>
    <property type="evidence" value="ECO:0007669"/>
    <property type="project" value="UniProtKB-KW"/>
</dbReference>
<dbReference type="InterPro" id="IPR006638">
    <property type="entry name" value="Elp3/MiaA/NifB-like_rSAM"/>
</dbReference>
<comment type="similarity">
    <text evidence="9">Belongs to the radical SAM superfamily. Lipoyl synthase family.</text>
</comment>
<dbReference type="InterPro" id="IPR013785">
    <property type="entry name" value="Aldolase_TIM"/>
</dbReference>
<dbReference type="SUPFAM" id="SSF102114">
    <property type="entry name" value="Radical SAM enzymes"/>
    <property type="match status" value="1"/>
</dbReference>
<name>A0A533Q613_9BACT</name>
<evidence type="ECO:0000256" key="6">
    <source>
        <dbReference type="ARBA" id="ARBA00023004"/>
    </source>
</evidence>
<feature type="binding site" evidence="9">
    <location>
        <position position="58"/>
    </location>
    <ligand>
        <name>[4Fe-4S] cluster</name>
        <dbReference type="ChEBI" id="CHEBI:49883"/>
        <label>2</label>
        <note>4Fe-4S-S-AdoMet</note>
    </ligand>
</feature>
<dbReference type="FunFam" id="3.20.20.70:FF:000040">
    <property type="entry name" value="Lipoyl synthase"/>
    <property type="match status" value="1"/>
</dbReference>
<keyword evidence="3 9" id="KW-0808">Transferase</keyword>
<keyword evidence="2 9" id="KW-0963">Cytoplasm</keyword>
<dbReference type="PANTHER" id="PTHR10949">
    <property type="entry name" value="LIPOYL SYNTHASE"/>
    <property type="match status" value="1"/>
</dbReference>
<keyword evidence="5 9" id="KW-0479">Metal-binding</keyword>
<dbReference type="NCBIfam" id="NF009544">
    <property type="entry name" value="PRK12928.1"/>
    <property type="match status" value="1"/>
</dbReference>
<comment type="subcellular location">
    <subcellularLocation>
        <location evidence="9">Cytoplasm</location>
    </subcellularLocation>
</comment>
<keyword evidence="4 9" id="KW-0949">S-adenosyl-L-methionine</keyword>
<dbReference type="GO" id="GO:0016992">
    <property type="term" value="F:lipoate synthase activity"/>
    <property type="evidence" value="ECO:0007669"/>
    <property type="project" value="UniProtKB-UniRule"/>
</dbReference>
<feature type="binding site" evidence="9">
    <location>
        <position position="62"/>
    </location>
    <ligand>
        <name>[4Fe-4S] cluster</name>
        <dbReference type="ChEBI" id="CHEBI:49883"/>
        <label>2</label>
        <note>4Fe-4S-S-AdoMet</note>
    </ligand>
</feature>
<dbReference type="PROSITE" id="PS51918">
    <property type="entry name" value="RADICAL_SAM"/>
    <property type="match status" value="1"/>
</dbReference>
<comment type="cofactor">
    <cofactor evidence="9">
        <name>[4Fe-4S] cluster</name>
        <dbReference type="ChEBI" id="CHEBI:49883"/>
    </cofactor>
    <text evidence="9">Binds 2 [4Fe-4S] clusters per subunit. One cluster is coordinated with 3 cysteines and an exchangeable S-adenosyl-L-methionine.</text>
</comment>
<dbReference type="PANTHER" id="PTHR10949:SF0">
    <property type="entry name" value="LIPOYL SYNTHASE, MITOCHONDRIAL"/>
    <property type="match status" value="1"/>
</dbReference>
<dbReference type="GO" id="GO:0051539">
    <property type="term" value="F:4 iron, 4 sulfur cluster binding"/>
    <property type="evidence" value="ECO:0007669"/>
    <property type="project" value="UniProtKB-UniRule"/>
</dbReference>
<evidence type="ECO:0000256" key="9">
    <source>
        <dbReference type="HAMAP-Rule" id="MF_00206"/>
    </source>
</evidence>
<evidence type="ECO:0000313" key="11">
    <source>
        <dbReference type="EMBL" id="TLD40008.1"/>
    </source>
</evidence>
<dbReference type="Pfam" id="PF04055">
    <property type="entry name" value="Radical_SAM"/>
    <property type="match status" value="1"/>
</dbReference>
<proteinExistence type="inferred from homology"/>
<dbReference type="InterPro" id="IPR031691">
    <property type="entry name" value="LIAS_N"/>
</dbReference>
<gene>
    <name evidence="9" type="primary">lipA</name>
    <name evidence="11" type="ORF">JETT_3730</name>
</gene>
<evidence type="ECO:0000259" key="10">
    <source>
        <dbReference type="PROSITE" id="PS51918"/>
    </source>
</evidence>
<dbReference type="NCBIfam" id="NF004019">
    <property type="entry name" value="PRK05481.1"/>
    <property type="match status" value="1"/>
</dbReference>
<dbReference type="SMART" id="SM00729">
    <property type="entry name" value="Elp3"/>
    <property type="match status" value="1"/>
</dbReference>
<dbReference type="SFLD" id="SFLDG01058">
    <property type="entry name" value="lipoyl_synthase_like"/>
    <property type="match status" value="1"/>
</dbReference>
<feature type="binding site" evidence="9">
    <location>
        <position position="65"/>
    </location>
    <ligand>
        <name>[4Fe-4S] cluster</name>
        <dbReference type="ChEBI" id="CHEBI:49883"/>
        <label>2</label>
        <note>4Fe-4S-S-AdoMet</note>
    </ligand>
</feature>
<organism evidence="11 12">
    <name type="scientific">Candidatus Jettenia ecosi</name>
    <dbReference type="NCBI Taxonomy" id="2494326"/>
    <lineage>
        <taxon>Bacteria</taxon>
        <taxon>Pseudomonadati</taxon>
        <taxon>Planctomycetota</taxon>
        <taxon>Candidatus Brocadiia</taxon>
        <taxon>Candidatus Brocadiales</taxon>
        <taxon>Candidatus Brocadiaceae</taxon>
        <taxon>Candidatus Jettenia</taxon>
    </lineage>
</organism>
<evidence type="ECO:0000256" key="1">
    <source>
        <dbReference type="ARBA" id="ARBA00022485"/>
    </source>
</evidence>
<dbReference type="PIRSF" id="PIRSF005963">
    <property type="entry name" value="Lipoyl_synth"/>
    <property type="match status" value="1"/>
</dbReference>
<dbReference type="InterPro" id="IPR058240">
    <property type="entry name" value="rSAM_sf"/>
</dbReference>
<sequence>MRPHWLKTKLPTGKNFHDIKGILREKQLHTVCEQALCPNIGECFEQRTATFLILGDTCARRCGFCAVKKGDPAGIDKGEPLRIAEAVKEMGLTYVVVTSVTRDDLSDGGASVYAETIYHIRKYIENCKIEVLIPDFGGSLKALEIVIHARPDVINHNIETVPRLYSKVRPVADYARSLKLLKHVHEKNPFLITKSGLMLGLGEEWNEIIEVMQDIRNAGCDLLTLGQYLSPTRNALQIQRYYTPEEFEILKREGICMGFTYVESGPLVRSSYHAQRQTDYVFI</sequence>
<evidence type="ECO:0000256" key="8">
    <source>
        <dbReference type="ARBA" id="ARBA00047326"/>
    </source>
</evidence>